<evidence type="ECO:0000313" key="2">
    <source>
        <dbReference type="Proteomes" id="UP000199323"/>
    </source>
</evidence>
<protein>
    <submittedName>
        <fullName evidence="1">Uncharacterized protein</fullName>
    </submittedName>
</protein>
<dbReference type="EMBL" id="FONG01000027">
    <property type="protein sequence ID" value="SFF75021.1"/>
    <property type="molecule type" value="Genomic_DNA"/>
</dbReference>
<accession>A0A1I2LCV8</accession>
<name>A0A1I2LCV8_9ACTN</name>
<sequence length="68" mass="7500">MTSDTPTAHQTPCRAPRQFIRLPLTVRIPKRPDGLVAIWESTAAVLAPITGHLDRLRTVLTRLSGAQE</sequence>
<organism evidence="1 2">
    <name type="scientific">Actinacidiphila alni</name>
    <dbReference type="NCBI Taxonomy" id="380248"/>
    <lineage>
        <taxon>Bacteria</taxon>
        <taxon>Bacillati</taxon>
        <taxon>Actinomycetota</taxon>
        <taxon>Actinomycetes</taxon>
        <taxon>Kitasatosporales</taxon>
        <taxon>Streptomycetaceae</taxon>
        <taxon>Actinacidiphila</taxon>
    </lineage>
</organism>
<dbReference type="AlphaFoldDB" id="A0A1I2LCV8"/>
<keyword evidence="2" id="KW-1185">Reference proteome</keyword>
<gene>
    <name evidence="1" type="ORF">SAMN05216251_12742</name>
</gene>
<dbReference type="Proteomes" id="UP000199323">
    <property type="component" value="Unassembled WGS sequence"/>
</dbReference>
<evidence type="ECO:0000313" key="1">
    <source>
        <dbReference type="EMBL" id="SFF75021.1"/>
    </source>
</evidence>
<reference evidence="1 2" key="1">
    <citation type="submission" date="2016-10" db="EMBL/GenBank/DDBJ databases">
        <authorList>
            <person name="de Groot N.N."/>
        </authorList>
    </citation>
    <scope>NUCLEOTIDE SEQUENCE [LARGE SCALE GENOMIC DNA]</scope>
    <source>
        <strain evidence="1 2">CGMCC 4.3510</strain>
    </source>
</reference>
<proteinExistence type="predicted"/>